<evidence type="ECO:0000313" key="4">
    <source>
        <dbReference type="Proteomes" id="UP000192366"/>
    </source>
</evidence>
<dbReference type="EMBL" id="MVHJ01000030">
    <property type="protein sequence ID" value="ORA02341.1"/>
    <property type="molecule type" value="Genomic_DNA"/>
</dbReference>
<keyword evidence="1" id="KW-0732">Signal</keyword>
<evidence type="ECO:0000256" key="1">
    <source>
        <dbReference type="SAM" id="SignalP"/>
    </source>
</evidence>
<proteinExistence type="predicted"/>
<evidence type="ECO:0000313" key="3">
    <source>
        <dbReference type="EMBL" id="ORA02341.1"/>
    </source>
</evidence>
<dbReference type="InterPro" id="IPR007921">
    <property type="entry name" value="CHAP_dom"/>
</dbReference>
<evidence type="ECO:0000259" key="2">
    <source>
        <dbReference type="PROSITE" id="PS50911"/>
    </source>
</evidence>
<sequence>MNRRRAPLVVLAVASVLLAGAPVVGAAPESAADPESATVTVNTGSRDLNVRSAPSADSQKVGALRNGARIVITCYARGTVFRGGPYDLSTDLWNRLADGGFVTDAMLDTGSNEPVVPPCATESMKVAESRATGRTVPENPGEKGSATWGALEKWYFASGEQSYPAVQGAPRDLPAAARKAGWTVVDAPRERSLVVIPPRVLESPDAGHVAWVDTVSQRPDGVYLRITEMNAAGKGPNIWSGRTVEAQEGLLYILLP</sequence>
<organism evidence="3 4">
    <name type="scientific">Mycolicibacterium bacteremicum</name>
    <name type="common">Mycobacterium bacteremicum</name>
    <dbReference type="NCBI Taxonomy" id="564198"/>
    <lineage>
        <taxon>Bacteria</taxon>
        <taxon>Bacillati</taxon>
        <taxon>Actinomycetota</taxon>
        <taxon>Actinomycetes</taxon>
        <taxon>Mycobacteriales</taxon>
        <taxon>Mycobacteriaceae</taxon>
        <taxon>Mycolicibacterium</taxon>
    </lineage>
</organism>
<dbReference type="STRING" id="564198.BST17_23985"/>
<feature type="domain" description="Peptidase C51" evidence="2">
    <location>
        <begin position="121"/>
        <end position="254"/>
    </location>
</feature>
<dbReference type="PROSITE" id="PS50911">
    <property type="entry name" value="CHAP"/>
    <property type="match status" value="1"/>
</dbReference>
<reference evidence="3 4" key="1">
    <citation type="submission" date="2017-02" db="EMBL/GenBank/DDBJ databases">
        <title>The new phylogeny of genus Mycobacterium.</title>
        <authorList>
            <person name="Tortoli E."/>
            <person name="Trovato A."/>
            <person name="Cirillo D.M."/>
        </authorList>
    </citation>
    <scope>NUCLEOTIDE SEQUENCE [LARGE SCALE GENOMIC DNA]</scope>
    <source>
        <strain evidence="3 4">DSM 45578</strain>
    </source>
</reference>
<accession>A0A1W9YQI3</accession>
<dbReference type="OrthoDB" id="5150337at2"/>
<comment type="caution">
    <text evidence="3">The sequence shown here is derived from an EMBL/GenBank/DDBJ whole genome shotgun (WGS) entry which is preliminary data.</text>
</comment>
<keyword evidence="4" id="KW-1185">Reference proteome</keyword>
<name>A0A1W9YQI3_MYCBA</name>
<dbReference type="Proteomes" id="UP000192366">
    <property type="component" value="Unassembled WGS sequence"/>
</dbReference>
<dbReference type="AlphaFoldDB" id="A0A1W9YQI3"/>
<feature type="signal peptide" evidence="1">
    <location>
        <begin position="1"/>
        <end position="26"/>
    </location>
</feature>
<gene>
    <name evidence="3" type="ORF">BST17_23985</name>
</gene>
<protein>
    <submittedName>
        <fullName evidence="3">Amidase</fullName>
    </submittedName>
</protein>
<dbReference type="Gene3D" id="3.90.1720.10">
    <property type="entry name" value="endopeptidase domain like (from Nostoc punctiforme)"/>
    <property type="match status" value="1"/>
</dbReference>
<feature type="chain" id="PRO_5012823283" evidence="1">
    <location>
        <begin position="27"/>
        <end position="256"/>
    </location>
</feature>